<dbReference type="Proteomes" id="UP000324222">
    <property type="component" value="Unassembled WGS sequence"/>
</dbReference>
<gene>
    <name evidence="2" type="ORF">E2C01_060840</name>
</gene>
<evidence type="ECO:0000313" key="3">
    <source>
        <dbReference type="Proteomes" id="UP000324222"/>
    </source>
</evidence>
<sequence>MTSEHELHRTVVRGKRRPGAEGRRKALLGRRDAEINPRKNFPDATLASMHALSGICTPSGQQQRNERRSER</sequence>
<reference evidence="2 3" key="1">
    <citation type="submission" date="2019-05" db="EMBL/GenBank/DDBJ databases">
        <title>Another draft genome of Portunus trituberculatus and its Hox gene families provides insights of decapod evolution.</title>
        <authorList>
            <person name="Jeong J.-H."/>
            <person name="Song I."/>
            <person name="Kim S."/>
            <person name="Choi T."/>
            <person name="Kim D."/>
            <person name="Ryu S."/>
            <person name="Kim W."/>
        </authorList>
    </citation>
    <scope>NUCLEOTIDE SEQUENCE [LARGE SCALE GENOMIC DNA]</scope>
    <source>
        <tissue evidence="2">Muscle</tissue>
    </source>
</reference>
<name>A0A5B7HA49_PORTR</name>
<dbReference type="EMBL" id="VSRR010025117">
    <property type="protein sequence ID" value="MPC66689.1"/>
    <property type="molecule type" value="Genomic_DNA"/>
</dbReference>
<keyword evidence="3" id="KW-1185">Reference proteome</keyword>
<proteinExistence type="predicted"/>
<dbReference type="AlphaFoldDB" id="A0A5B7HA49"/>
<accession>A0A5B7HA49</accession>
<evidence type="ECO:0000313" key="2">
    <source>
        <dbReference type="EMBL" id="MPC66689.1"/>
    </source>
</evidence>
<protein>
    <submittedName>
        <fullName evidence="2">Uncharacterized protein</fullName>
    </submittedName>
</protein>
<feature type="region of interest" description="Disordered" evidence="1">
    <location>
        <begin position="1"/>
        <end position="40"/>
    </location>
</feature>
<feature type="compositionally biased region" description="Basic and acidic residues" evidence="1">
    <location>
        <begin position="18"/>
        <end position="40"/>
    </location>
</feature>
<comment type="caution">
    <text evidence="2">The sequence shown here is derived from an EMBL/GenBank/DDBJ whole genome shotgun (WGS) entry which is preliminary data.</text>
</comment>
<organism evidence="2 3">
    <name type="scientific">Portunus trituberculatus</name>
    <name type="common">Swimming crab</name>
    <name type="synonym">Neptunus trituberculatus</name>
    <dbReference type="NCBI Taxonomy" id="210409"/>
    <lineage>
        <taxon>Eukaryota</taxon>
        <taxon>Metazoa</taxon>
        <taxon>Ecdysozoa</taxon>
        <taxon>Arthropoda</taxon>
        <taxon>Crustacea</taxon>
        <taxon>Multicrustacea</taxon>
        <taxon>Malacostraca</taxon>
        <taxon>Eumalacostraca</taxon>
        <taxon>Eucarida</taxon>
        <taxon>Decapoda</taxon>
        <taxon>Pleocyemata</taxon>
        <taxon>Brachyura</taxon>
        <taxon>Eubrachyura</taxon>
        <taxon>Portunoidea</taxon>
        <taxon>Portunidae</taxon>
        <taxon>Portuninae</taxon>
        <taxon>Portunus</taxon>
    </lineage>
</organism>
<evidence type="ECO:0000256" key="1">
    <source>
        <dbReference type="SAM" id="MobiDB-lite"/>
    </source>
</evidence>